<reference evidence="4 5" key="1">
    <citation type="journal article" date="2016" name="Sci. Rep.">
        <title>Peltaster fructicola genome reveals evolution from an invasive phytopathogen to an ectophytic parasite.</title>
        <authorList>
            <person name="Xu C."/>
            <person name="Chen H."/>
            <person name="Gleason M.L."/>
            <person name="Xu J.R."/>
            <person name="Liu H."/>
            <person name="Zhang R."/>
            <person name="Sun G."/>
        </authorList>
    </citation>
    <scope>NUCLEOTIDE SEQUENCE [LARGE SCALE GENOMIC DNA]</scope>
    <source>
        <strain evidence="4 5">LNHT1506</strain>
    </source>
</reference>
<dbReference type="CDD" id="cd04301">
    <property type="entry name" value="NAT_SF"/>
    <property type="match status" value="1"/>
</dbReference>
<feature type="transmembrane region" description="Helical" evidence="2">
    <location>
        <begin position="163"/>
        <end position="181"/>
    </location>
</feature>
<feature type="compositionally biased region" description="Low complexity" evidence="1">
    <location>
        <begin position="1"/>
        <end position="25"/>
    </location>
</feature>
<organism evidence="4 5">
    <name type="scientific">Peltaster fructicola</name>
    <dbReference type="NCBI Taxonomy" id="286661"/>
    <lineage>
        <taxon>Eukaryota</taxon>
        <taxon>Fungi</taxon>
        <taxon>Dikarya</taxon>
        <taxon>Ascomycota</taxon>
        <taxon>Pezizomycotina</taxon>
        <taxon>Dothideomycetes</taxon>
        <taxon>Dothideomycetes incertae sedis</taxon>
        <taxon>Peltaster</taxon>
    </lineage>
</organism>
<dbReference type="Pfam" id="PF00583">
    <property type="entry name" value="Acetyltransf_1"/>
    <property type="match status" value="1"/>
</dbReference>
<protein>
    <recommendedName>
        <fullName evidence="3">N-acetyltransferase domain-containing protein</fullName>
    </recommendedName>
</protein>
<evidence type="ECO:0000256" key="2">
    <source>
        <dbReference type="SAM" id="Phobius"/>
    </source>
</evidence>
<dbReference type="InterPro" id="IPR000182">
    <property type="entry name" value="GNAT_dom"/>
</dbReference>
<evidence type="ECO:0000259" key="3">
    <source>
        <dbReference type="PROSITE" id="PS51186"/>
    </source>
</evidence>
<evidence type="ECO:0000313" key="5">
    <source>
        <dbReference type="Proteomes" id="UP000503462"/>
    </source>
</evidence>
<accession>A0A6H0XW78</accession>
<dbReference type="Proteomes" id="UP000503462">
    <property type="component" value="Chromosome 3"/>
</dbReference>
<evidence type="ECO:0000313" key="4">
    <source>
        <dbReference type="EMBL" id="QIW99002.1"/>
    </source>
</evidence>
<feature type="region of interest" description="Disordered" evidence="1">
    <location>
        <begin position="1"/>
        <end position="30"/>
    </location>
</feature>
<sequence>MSTRTTTPPGRAHTRAATATAAQGTAREREQHPWLQDLSSVLCFPPHESALERITSAEPNVYTTQHARLRQLLPSPSPLSAAVDSTDVAPPAEDPLAGVPELSSFRATSQIDKLDGLKLVADSVAQLRQKANTTLLWHPMNMAVLVAVGSVFGAVLTRLGKDWIAVFMASAGLLMVYFAAARISTQKYLERAESLTREWLGDADVFVTKFGDDIIGALIVEWVSGDSRQKRKKLCRGEIKGWAVRMKYRGKGVGSALLEDAVQEAKAKGAENIEFAEDHASAIEVLPTFYNGPFVRREERSKELLQELFESSGGKSKRK</sequence>
<name>A0A6H0XW78_9PEZI</name>
<keyword evidence="2" id="KW-1133">Transmembrane helix</keyword>
<feature type="domain" description="N-acetyltransferase" evidence="3">
    <location>
        <begin position="164"/>
        <end position="319"/>
    </location>
</feature>
<dbReference type="OrthoDB" id="5343688at2759"/>
<gene>
    <name evidence="4" type="ORF">AMS68_004520</name>
</gene>
<feature type="transmembrane region" description="Helical" evidence="2">
    <location>
        <begin position="135"/>
        <end position="157"/>
    </location>
</feature>
<keyword evidence="2" id="KW-0812">Transmembrane</keyword>
<keyword evidence="5" id="KW-1185">Reference proteome</keyword>
<dbReference type="EMBL" id="CP051141">
    <property type="protein sequence ID" value="QIW99002.1"/>
    <property type="molecule type" value="Genomic_DNA"/>
</dbReference>
<dbReference type="SUPFAM" id="SSF55729">
    <property type="entry name" value="Acyl-CoA N-acyltransferases (Nat)"/>
    <property type="match status" value="1"/>
</dbReference>
<proteinExistence type="predicted"/>
<evidence type="ECO:0000256" key="1">
    <source>
        <dbReference type="SAM" id="MobiDB-lite"/>
    </source>
</evidence>
<dbReference type="AlphaFoldDB" id="A0A6H0XW78"/>
<dbReference type="PROSITE" id="PS51186">
    <property type="entry name" value="GNAT"/>
    <property type="match status" value="1"/>
</dbReference>
<dbReference type="Gene3D" id="3.40.630.30">
    <property type="match status" value="1"/>
</dbReference>
<dbReference type="InterPro" id="IPR016181">
    <property type="entry name" value="Acyl_CoA_acyltransferase"/>
</dbReference>
<keyword evidence="2" id="KW-0472">Membrane</keyword>
<dbReference type="GO" id="GO:0016747">
    <property type="term" value="F:acyltransferase activity, transferring groups other than amino-acyl groups"/>
    <property type="evidence" value="ECO:0007669"/>
    <property type="project" value="InterPro"/>
</dbReference>